<dbReference type="Proteomes" id="UP001152320">
    <property type="component" value="Chromosome 7"/>
</dbReference>
<dbReference type="Pfam" id="PF23572">
    <property type="entry name" value="GH3_C"/>
    <property type="match status" value="1"/>
</dbReference>
<dbReference type="GO" id="GO:0016881">
    <property type="term" value="F:acid-amino acid ligase activity"/>
    <property type="evidence" value="ECO:0007669"/>
    <property type="project" value="TreeGrafter"/>
</dbReference>
<dbReference type="PANTHER" id="PTHR31901:SF9">
    <property type="entry name" value="GH3 DOMAIN-CONTAINING PROTEIN"/>
    <property type="match status" value="1"/>
</dbReference>
<dbReference type="PANTHER" id="PTHR31901">
    <property type="entry name" value="GH3 DOMAIN-CONTAINING PROTEIN"/>
    <property type="match status" value="1"/>
</dbReference>
<dbReference type="AlphaFoldDB" id="A0A9Q1HAM5"/>
<comment type="caution">
    <text evidence="3">The sequence shown here is derived from an EMBL/GenBank/DDBJ whole genome shotgun (WGS) entry which is preliminary data.</text>
</comment>
<dbReference type="InterPro" id="IPR004993">
    <property type="entry name" value="GH3"/>
</dbReference>
<accession>A0A9Q1HAM5</accession>
<sequence length="255" mass="29696">MMMMVMVMVMMVMVMVMMMMVMMVMVMTMTMTVTVTVTNKPNPETRFIDEVELGKNYELIFTQSQGLYRYSFGDVINVSGFYHNCPRVKFLYRKATLLSLIGEKTSQPVIEESLENALYRWREAVELSHYSVAESFLLSEYLRSKRKGMETQELFYVFFLELKPKGSRDLPGDLNPQTLAKDIDKSVLDHHDEYFRPAIENQISRSKVFFVKPGSFSKLRDFVLANSTASRMQFKMPLKLRTVEMLEVLLLNALE</sequence>
<evidence type="ECO:0000259" key="2">
    <source>
        <dbReference type="Pfam" id="PF23572"/>
    </source>
</evidence>
<keyword evidence="4" id="KW-1185">Reference proteome</keyword>
<evidence type="ECO:0000313" key="3">
    <source>
        <dbReference type="EMBL" id="KAJ8038356.1"/>
    </source>
</evidence>
<proteinExistence type="predicted"/>
<gene>
    <name evidence="3" type="ORF">HOLleu_15752</name>
</gene>
<dbReference type="GO" id="GO:0005737">
    <property type="term" value="C:cytoplasm"/>
    <property type="evidence" value="ECO:0007669"/>
    <property type="project" value="TreeGrafter"/>
</dbReference>
<dbReference type="EMBL" id="JAIZAY010000007">
    <property type="protein sequence ID" value="KAJ8038356.1"/>
    <property type="molecule type" value="Genomic_DNA"/>
</dbReference>
<dbReference type="InterPro" id="IPR055378">
    <property type="entry name" value="GH3_C"/>
</dbReference>
<protein>
    <submittedName>
        <fullName evidence="3">Indole-3-acetic acid-amido synthetase GH3.17</fullName>
    </submittedName>
</protein>
<evidence type="ECO:0000259" key="1">
    <source>
        <dbReference type="Pfam" id="PF23571"/>
    </source>
</evidence>
<dbReference type="InterPro" id="IPR055377">
    <property type="entry name" value="GH3_M"/>
</dbReference>
<feature type="domain" description="GH3 C-terminal" evidence="2">
    <location>
        <begin position="151"/>
        <end position="238"/>
    </location>
</feature>
<feature type="domain" description="GH3 middle" evidence="1">
    <location>
        <begin position="40"/>
        <end position="93"/>
    </location>
</feature>
<evidence type="ECO:0000313" key="4">
    <source>
        <dbReference type="Proteomes" id="UP001152320"/>
    </source>
</evidence>
<reference evidence="3" key="1">
    <citation type="submission" date="2021-10" db="EMBL/GenBank/DDBJ databases">
        <title>Tropical sea cucumber genome reveals ecological adaptation and Cuvierian tubules defense mechanism.</title>
        <authorList>
            <person name="Chen T."/>
        </authorList>
    </citation>
    <scope>NUCLEOTIDE SEQUENCE</scope>
    <source>
        <strain evidence="3">Nanhai2018</strain>
        <tissue evidence="3">Muscle</tissue>
    </source>
</reference>
<dbReference type="Pfam" id="PF23571">
    <property type="entry name" value="GH3_M"/>
    <property type="match status" value="1"/>
</dbReference>
<name>A0A9Q1HAM5_HOLLE</name>
<dbReference type="OrthoDB" id="10004661at2759"/>
<organism evidence="3 4">
    <name type="scientific">Holothuria leucospilota</name>
    <name type="common">Black long sea cucumber</name>
    <name type="synonym">Mertensiothuria leucospilota</name>
    <dbReference type="NCBI Taxonomy" id="206669"/>
    <lineage>
        <taxon>Eukaryota</taxon>
        <taxon>Metazoa</taxon>
        <taxon>Echinodermata</taxon>
        <taxon>Eleutherozoa</taxon>
        <taxon>Echinozoa</taxon>
        <taxon>Holothuroidea</taxon>
        <taxon>Aspidochirotacea</taxon>
        <taxon>Aspidochirotida</taxon>
        <taxon>Holothuriidae</taxon>
        <taxon>Holothuria</taxon>
    </lineage>
</organism>